<comment type="caution">
    <text evidence="1">The sequence shown here is derived from an EMBL/GenBank/DDBJ whole genome shotgun (WGS) entry which is preliminary data.</text>
</comment>
<reference evidence="1" key="1">
    <citation type="submission" date="2020-05" db="EMBL/GenBank/DDBJ databases">
        <title>Large-scale comparative analyses of tick genomes elucidate their genetic diversity and vector capacities.</title>
        <authorList>
            <person name="Jia N."/>
            <person name="Wang J."/>
            <person name="Shi W."/>
            <person name="Du L."/>
            <person name="Sun Y."/>
            <person name="Zhan W."/>
            <person name="Jiang J."/>
            <person name="Wang Q."/>
            <person name="Zhang B."/>
            <person name="Ji P."/>
            <person name="Sakyi L.B."/>
            <person name="Cui X."/>
            <person name="Yuan T."/>
            <person name="Jiang B."/>
            <person name="Yang W."/>
            <person name="Lam T.T.-Y."/>
            <person name="Chang Q."/>
            <person name="Ding S."/>
            <person name="Wang X."/>
            <person name="Zhu J."/>
            <person name="Ruan X."/>
            <person name="Zhao L."/>
            <person name="Wei J."/>
            <person name="Que T."/>
            <person name="Du C."/>
            <person name="Cheng J."/>
            <person name="Dai P."/>
            <person name="Han X."/>
            <person name="Huang E."/>
            <person name="Gao Y."/>
            <person name="Liu J."/>
            <person name="Shao H."/>
            <person name="Ye R."/>
            <person name="Li L."/>
            <person name="Wei W."/>
            <person name="Wang X."/>
            <person name="Wang C."/>
            <person name="Yang T."/>
            <person name="Huo Q."/>
            <person name="Li W."/>
            <person name="Guo W."/>
            <person name="Chen H."/>
            <person name="Zhou L."/>
            <person name="Ni X."/>
            <person name="Tian J."/>
            <person name="Zhou Y."/>
            <person name="Sheng Y."/>
            <person name="Liu T."/>
            <person name="Pan Y."/>
            <person name="Xia L."/>
            <person name="Li J."/>
            <person name="Zhao F."/>
            <person name="Cao W."/>
        </authorList>
    </citation>
    <scope>NUCLEOTIDE SEQUENCE</scope>
    <source>
        <strain evidence="1">Dsil-2018</strain>
    </source>
</reference>
<protein>
    <submittedName>
        <fullName evidence="1">Uncharacterized protein</fullName>
    </submittedName>
</protein>
<evidence type="ECO:0000313" key="2">
    <source>
        <dbReference type="Proteomes" id="UP000821865"/>
    </source>
</evidence>
<sequence length="385" mass="43024">MAAVCSPAAAQSCPASYRQKNPQHTACKPRNSWCKIKVSGVDSEQRALILRLHNEFRSETALGRLPGFRSAADMQELLWDDELEYVAQASALEGEAAVIHVVSPSIYAGVPRPAHANLCTTPDGDLKHDNITDRFTNRFPKTGQNLAWEGQSNYIEGSNWTWVMDGWFTQEYGLYPWYNVPHFTPIEGVKIGHFTQIVWAQTRYVGCGYVYYNVDANVPFPHMKHYACNYGPTGNYVGEPIYRPPSQYCTPCPCLPSTPYRYPTPATRYPPPYTTWRRYPPYAQNPAPRRYPLSYNPRLGDDLPRCEDVEGYKPGEPGQPACVEGSGSGGLLSVGDSYGRRDGCPGRDAAIWLYFVAGTATSLTMALLLGAFLVFWRFIGSTDRT</sequence>
<dbReference type="EMBL" id="CM023472">
    <property type="protein sequence ID" value="KAH7959612.1"/>
    <property type="molecule type" value="Genomic_DNA"/>
</dbReference>
<name>A0ACB8D5A3_DERSI</name>
<accession>A0ACB8D5A3</accession>
<gene>
    <name evidence="1" type="ORF">HPB49_012467</name>
</gene>
<proteinExistence type="predicted"/>
<evidence type="ECO:0000313" key="1">
    <source>
        <dbReference type="EMBL" id="KAH7959612.1"/>
    </source>
</evidence>
<organism evidence="1 2">
    <name type="scientific">Dermacentor silvarum</name>
    <name type="common">Tick</name>
    <dbReference type="NCBI Taxonomy" id="543639"/>
    <lineage>
        <taxon>Eukaryota</taxon>
        <taxon>Metazoa</taxon>
        <taxon>Ecdysozoa</taxon>
        <taxon>Arthropoda</taxon>
        <taxon>Chelicerata</taxon>
        <taxon>Arachnida</taxon>
        <taxon>Acari</taxon>
        <taxon>Parasitiformes</taxon>
        <taxon>Ixodida</taxon>
        <taxon>Ixodoidea</taxon>
        <taxon>Ixodidae</taxon>
        <taxon>Rhipicephalinae</taxon>
        <taxon>Dermacentor</taxon>
    </lineage>
</organism>
<dbReference type="Proteomes" id="UP000821865">
    <property type="component" value="Chromosome 3"/>
</dbReference>
<keyword evidence="2" id="KW-1185">Reference proteome</keyword>